<name>F4A2P0_MAHA5</name>
<comment type="pathway">
    <text evidence="2">Cell wall biogenesis; peptidoglycan biosynthesis.</text>
</comment>
<dbReference type="InterPro" id="IPR015956">
    <property type="entry name" value="Peniciliin-bd_prot_C_sf"/>
</dbReference>
<evidence type="ECO:0000256" key="11">
    <source>
        <dbReference type="ARBA" id="ARBA00023316"/>
    </source>
</evidence>
<keyword evidence="8 18" id="KW-0378">Hydrolase</keyword>
<evidence type="ECO:0000256" key="2">
    <source>
        <dbReference type="ARBA" id="ARBA00004752"/>
    </source>
</evidence>
<dbReference type="EC" id="3.4.16.4" evidence="4"/>
<dbReference type="EMBL" id="CP002360">
    <property type="protein sequence ID" value="AEE96220.1"/>
    <property type="molecule type" value="Genomic_DNA"/>
</dbReference>
<evidence type="ECO:0000256" key="8">
    <source>
        <dbReference type="ARBA" id="ARBA00022801"/>
    </source>
</evidence>
<sequence length="439" mass="47649">MKKKLLVIPMLILYILALAAYIPVAYAEPTSNDTLADDATVLSPPAVSAKNLILIDAKTGNALYSINPDQKAYPASITKILTAAIALEQGNLKDVVTIDEEASLGIPAGSSAIVMDKGEQFTLEQLLYGLMLISGNDAAVAIAKHISGTTDEFVNLMNQKAKEWGAKNSHFANPHGFHNDNHYTTAYDMAMIARHAMTIPKFRDIVSTTLYLDIPKTLRGDQRRWDNINFFVQPNSKYYYKGATGIKTGYTNQAHHTLVASAQHNGTELIAVLMGEPSKPVAWKDAAALMDYGFNAFARKIIATKGTPLGTVNITNGSTSESIEAVLDRDIDVMVPKVSEIIQPSVHLPSSITAPIKEGDVVGSVDYMIGKQKVASANLIAPQSITIKQAEAIPPLVTANSNSTTSSAWWQISLVLIIVAALWMLYSLKKSHDNDTYRF</sequence>
<feature type="domain" description="Peptidase S11 D-Ala-D-Ala carboxypeptidase A C-terminal" evidence="17">
    <location>
        <begin position="297"/>
        <end position="387"/>
    </location>
</feature>
<keyword evidence="19" id="KW-1185">Reference proteome</keyword>
<keyword evidence="5 18" id="KW-0121">Carboxypeptidase</keyword>
<dbReference type="SUPFAM" id="SSF56601">
    <property type="entry name" value="beta-lactamase/transpeptidase-like"/>
    <property type="match status" value="1"/>
</dbReference>
<dbReference type="GO" id="GO:0009252">
    <property type="term" value="P:peptidoglycan biosynthetic process"/>
    <property type="evidence" value="ECO:0007669"/>
    <property type="project" value="UniProtKB-UniPathway"/>
</dbReference>
<dbReference type="Proteomes" id="UP000008457">
    <property type="component" value="Chromosome"/>
</dbReference>
<keyword evidence="16" id="KW-0472">Membrane</keyword>
<dbReference type="SMART" id="SM00936">
    <property type="entry name" value="PBP5_C"/>
    <property type="match status" value="1"/>
</dbReference>
<dbReference type="SUPFAM" id="SSF69189">
    <property type="entry name" value="Penicillin-binding protein associated domain"/>
    <property type="match status" value="1"/>
</dbReference>
<evidence type="ECO:0000256" key="3">
    <source>
        <dbReference type="ARBA" id="ARBA00007164"/>
    </source>
</evidence>
<evidence type="ECO:0000313" key="19">
    <source>
        <dbReference type="Proteomes" id="UP000008457"/>
    </source>
</evidence>
<feature type="active site" description="Proton acceptor" evidence="13">
    <location>
        <position position="79"/>
    </location>
</feature>
<gene>
    <name evidence="18" type="ordered locus">Mahau_1022</name>
</gene>
<evidence type="ECO:0000256" key="7">
    <source>
        <dbReference type="ARBA" id="ARBA00022729"/>
    </source>
</evidence>
<evidence type="ECO:0000256" key="4">
    <source>
        <dbReference type="ARBA" id="ARBA00012448"/>
    </source>
</evidence>
<dbReference type="InterPro" id="IPR012338">
    <property type="entry name" value="Beta-lactam/transpept-like"/>
</dbReference>
<dbReference type="HOGENOM" id="CLU_027070_7_3_9"/>
<dbReference type="GO" id="GO:0009002">
    <property type="term" value="F:serine-type D-Ala-D-Ala carboxypeptidase activity"/>
    <property type="evidence" value="ECO:0007669"/>
    <property type="project" value="UniProtKB-EC"/>
</dbReference>
<feature type="binding site" evidence="14">
    <location>
        <position position="247"/>
    </location>
    <ligand>
        <name>substrate</name>
    </ligand>
</feature>
<keyword evidence="16" id="KW-0812">Transmembrane</keyword>
<dbReference type="eggNOG" id="COG1686">
    <property type="taxonomic scope" value="Bacteria"/>
</dbReference>
<keyword evidence="10" id="KW-0573">Peptidoglycan synthesis</keyword>
<evidence type="ECO:0000256" key="15">
    <source>
        <dbReference type="RuleBase" id="RU004016"/>
    </source>
</evidence>
<dbReference type="Gene3D" id="3.40.710.10">
    <property type="entry name" value="DD-peptidase/beta-lactamase superfamily"/>
    <property type="match status" value="1"/>
</dbReference>
<comment type="similarity">
    <text evidence="3 15">Belongs to the peptidase S11 family.</text>
</comment>
<reference evidence="19" key="1">
    <citation type="submission" date="2010-11" db="EMBL/GenBank/DDBJ databases">
        <title>The complete genome of Mahella australiensis DSM 15567.</title>
        <authorList>
            <consortium name="US DOE Joint Genome Institute (JGI-PGF)"/>
            <person name="Lucas S."/>
            <person name="Copeland A."/>
            <person name="Lapidus A."/>
            <person name="Bruce D."/>
            <person name="Goodwin L."/>
            <person name="Pitluck S."/>
            <person name="Kyrpides N."/>
            <person name="Mavromatis K."/>
            <person name="Pagani I."/>
            <person name="Ivanova N."/>
            <person name="Teshima H."/>
            <person name="Brettin T."/>
            <person name="Detter J.C."/>
            <person name="Han C."/>
            <person name="Tapia R."/>
            <person name="Land M."/>
            <person name="Hauser L."/>
            <person name="Markowitz V."/>
            <person name="Cheng J.-F."/>
            <person name="Hugenholtz P."/>
            <person name="Woyke T."/>
            <person name="Wu D."/>
            <person name="Spring S."/>
            <person name="Pukall R."/>
            <person name="Steenblock K."/>
            <person name="Schneider S."/>
            <person name="Klenk H.-P."/>
            <person name="Eisen J.A."/>
        </authorList>
    </citation>
    <scope>NUCLEOTIDE SEQUENCE [LARGE SCALE GENOMIC DNA]</scope>
    <source>
        <strain evidence="19">DSM 15567 / CIP 107919 / 50-1 BON</strain>
    </source>
</reference>
<evidence type="ECO:0000256" key="13">
    <source>
        <dbReference type="PIRSR" id="PIRSR618044-1"/>
    </source>
</evidence>
<evidence type="ECO:0000259" key="17">
    <source>
        <dbReference type="SMART" id="SM00936"/>
    </source>
</evidence>
<dbReference type="GO" id="GO:0006508">
    <property type="term" value="P:proteolysis"/>
    <property type="evidence" value="ECO:0007669"/>
    <property type="project" value="UniProtKB-KW"/>
</dbReference>
<feature type="active site" evidence="13">
    <location>
        <position position="134"/>
    </location>
</feature>
<dbReference type="PRINTS" id="PR00725">
    <property type="entry name" value="DADACBPTASE1"/>
</dbReference>
<comment type="catalytic activity">
    <reaction evidence="12">
        <text>Preferential cleavage: (Ac)2-L-Lys-D-Ala-|-D-Ala. Also transpeptidation of peptidyl-alanyl moieties that are N-acyl substituents of D-alanine.</text>
        <dbReference type="EC" id="3.4.16.4"/>
    </reaction>
</comment>
<dbReference type="Pfam" id="PF07943">
    <property type="entry name" value="PBP5_C"/>
    <property type="match status" value="1"/>
</dbReference>
<dbReference type="Gene3D" id="2.60.410.10">
    <property type="entry name" value="D-Ala-D-Ala carboxypeptidase, C-terminal domain"/>
    <property type="match status" value="1"/>
</dbReference>
<dbReference type="STRING" id="697281.Mahau_1022"/>
<dbReference type="PANTHER" id="PTHR21581">
    <property type="entry name" value="D-ALANYL-D-ALANINE CARBOXYPEPTIDASE"/>
    <property type="match status" value="1"/>
</dbReference>
<dbReference type="KEGG" id="mas:Mahau_1022"/>
<dbReference type="UniPathway" id="UPA00219"/>
<comment type="function">
    <text evidence="1">Removes C-terminal D-alanyl residues from sugar-peptide cell wall precursors.</text>
</comment>
<keyword evidence="11" id="KW-0961">Cell wall biogenesis/degradation</keyword>
<dbReference type="PANTHER" id="PTHR21581:SF33">
    <property type="entry name" value="D-ALANYL-D-ALANINE CARBOXYPEPTIDASE DACB"/>
    <property type="match status" value="1"/>
</dbReference>
<dbReference type="GO" id="GO:0008360">
    <property type="term" value="P:regulation of cell shape"/>
    <property type="evidence" value="ECO:0007669"/>
    <property type="project" value="UniProtKB-KW"/>
</dbReference>
<evidence type="ECO:0000256" key="6">
    <source>
        <dbReference type="ARBA" id="ARBA00022670"/>
    </source>
</evidence>
<keyword evidence="7" id="KW-0732">Signal</keyword>
<evidence type="ECO:0000256" key="9">
    <source>
        <dbReference type="ARBA" id="ARBA00022960"/>
    </source>
</evidence>
<evidence type="ECO:0000256" key="14">
    <source>
        <dbReference type="PIRSR" id="PIRSR618044-2"/>
    </source>
</evidence>
<dbReference type="InterPro" id="IPR037167">
    <property type="entry name" value="Peptidase_S11_C_sf"/>
</dbReference>
<reference evidence="18 19" key="2">
    <citation type="journal article" date="2011" name="Stand. Genomic Sci.">
        <title>Complete genome sequence of Mahella australiensis type strain (50-1 BON).</title>
        <authorList>
            <person name="Sikorski J."/>
            <person name="Teshima H."/>
            <person name="Nolan M."/>
            <person name="Lucas S."/>
            <person name="Hammon N."/>
            <person name="Deshpande S."/>
            <person name="Cheng J.F."/>
            <person name="Pitluck S."/>
            <person name="Liolios K."/>
            <person name="Pagani I."/>
            <person name="Ivanova N."/>
            <person name="Huntemann M."/>
            <person name="Mavromatis K."/>
            <person name="Ovchinikova G."/>
            <person name="Pati A."/>
            <person name="Tapia R."/>
            <person name="Han C."/>
            <person name="Goodwin L."/>
            <person name="Chen A."/>
            <person name="Palaniappan K."/>
            <person name="Land M."/>
            <person name="Hauser L."/>
            <person name="Ngatchou-Djao O.D."/>
            <person name="Rohde M."/>
            <person name="Pukall R."/>
            <person name="Spring S."/>
            <person name="Abt B."/>
            <person name="Goker M."/>
            <person name="Detter J.C."/>
            <person name="Woyke T."/>
            <person name="Bristow J."/>
            <person name="Markowitz V."/>
            <person name="Hugenholtz P."/>
            <person name="Eisen J.A."/>
            <person name="Kyrpides N.C."/>
            <person name="Klenk H.P."/>
            <person name="Lapidus A."/>
        </authorList>
    </citation>
    <scope>NUCLEOTIDE SEQUENCE [LARGE SCALE GENOMIC DNA]</scope>
    <source>
        <strain evidence="19">DSM 15567 / CIP 107919 / 50-1 BON</strain>
    </source>
</reference>
<accession>F4A2P0</accession>
<dbReference type="AlphaFoldDB" id="F4A2P0"/>
<dbReference type="InterPro" id="IPR018044">
    <property type="entry name" value="Peptidase_S11"/>
</dbReference>
<protein>
    <recommendedName>
        <fullName evidence="4">serine-type D-Ala-D-Ala carboxypeptidase</fullName>
        <ecNumber evidence="4">3.4.16.4</ecNumber>
    </recommendedName>
</protein>
<organism evidence="18 19">
    <name type="scientific">Mahella australiensis (strain DSM 15567 / CIP 107919 / 50-1 BON)</name>
    <dbReference type="NCBI Taxonomy" id="697281"/>
    <lineage>
        <taxon>Bacteria</taxon>
        <taxon>Bacillati</taxon>
        <taxon>Bacillota</taxon>
        <taxon>Clostridia</taxon>
        <taxon>Thermoanaerobacterales</taxon>
        <taxon>Thermoanaerobacterales Family IV. Incertae Sedis</taxon>
        <taxon>Mahella</taxon>
    </lineage>
</organism>
<feature type="transmembrane region" description="Helical" evidence="16">
    <location>
        <begin position="408"/>
        <end position="428"/>
    </location>
</feature>
<dbReference type="InterPro" id="IPR012907">
    <property type="entry name" value="Peptidase_S11_C"/>
</dbReference>
<keyword evidence="16" id="KW-1133">Transmembrane helix</keyword>
<keyword evidence="9" id="KW-0133">Cell shape</keyword>
<dbReference type="InterPro" id="IPR001967">
    <property type="entry name" value="Peptidase_S11_N"/>
</dbReference>
<evidence type="ECO:0000256" key="16">
    <source>
        <dbReference type="SAM" id="Phobius"/>
    </source>
</evidence>
<evidence type="ECO:0000256" key="5">
    <source>
        <dbReference type="ARBA" id="ARBA00022645"/>
    </source>
</evidence>
<evidence type="ECO:0000313" key="18">
    <source>
        <dbReference type="EMBL" id="AEE96220.1"/>
    </source>
</evidence>
<evidence type="ECO:0000256" key="12">
    <source>
        <dbReference type="ARBA" id="ARBA00034000"/>
    </source>
</evidence>
<keyword evidence="6" id="KW-0645">Protease</keyword>
<feature type="active site" description="Acyl-ester intermediate" evidence="13">
    <location>
        <position position="76"/>
    </location>
</feature>
<dbReference type="GO" id="GO:0071555">
    <property type="term" value="P:cell wall organization"/>
    <property type="evidence" value="ECO:0007669"/>
    <property type="project" value="UniProtKB-KW"/>
</dbReference>
<proteinExistence type="inferred from homology"/>
<evidence type="ECO:0000256" key="10">
    <source>
        <dbReference type="ARBA" id="ARBA00022984"/>
    </source>
</evidence>
<evidence type="ECO:0000256" key="1">
    <source>
        <dbReference type="ARBA" id="ARBA00003217"/>
    </source>
</evidence>
<dbReference type="Pfam" id="PF00768">
    <property type="entry name" value="Peptidase_S11"/>
    <property type="match status" value="1"/>
</dbReference>